<evidence type="ECO:0000313" key="4">
    <source>
        <dbReference type="Proteomes" id="UP000616608"/>
    </source>
</evidence>
<organism evidence="3 4">
    <name type="scientific">Lysinibacillus alkalisoli</name>
    <dbReference type="NCBI Taxonomy" id="1911548"/>
    <lineage>
        <taxon>Bacteria</taxon>
        <taxon>Bacillati</taxon>
        <taxon>Bacillota</taxon>
        <taxon>Bacilli</taxon>
        <taxon>Bacillales</taxon>
        <taxon>Bacillaceae</taxon>
        <taxon>Lysinibacillus</taxon>
    </lineage>
</organism>
<proteinExistence type="predicted"/>
<dbReference type="CDD" id="cd04301">
    <property type="entry name" value="NAT_SF"/>
    <property type="match status" value="1"/>
</dbReference>
<dbReference type="Pfam" id="PF14542">
    <property type="entry name" value="Acetyltransf_CG"/>
    <property type="match status" value="1"/>
</dbReference>
<dbReference type="PROSITE" id="PS51729">
    <property type="entry name" value="GNAT_YJDJ"/>
    <property type="match status" value="1"/>
</dbReference>
<dbReference type="SUPFAM" id="SSF55729">
    <property type="entry name" value="Acyl-CoA N-acyltransferases (Nat)"/>
    <property type="match status" value="1"/>
</dbReference>
<dbReference type="GO" id="GO:0016747">
    <property type="term" value="F:acyltransferase activity, transferring groups other than amino-acyl groups"/>
    <property type="evidence" value="ECO:0007669"/>
    <property type="project" value="InterPro"/>
</dbReference>
<feature type="domain" description="N-acetyltransferase" evidence="1">
    <location>
        <begin position="1"/>
        <end position="92"/>
    </location>
</feature>
<dbReference type="InterPro" id="IPR016181">
    <property type="entry name" value="Acyl_CoA_acyltransferase"/>
</dbReference>
<protein>
    <submittedName>
        <fullName evidence="3">N-acetyltransferase</fullName>
    </submittedName>
</protein>
<reference evidence="3" key="1">
    <citation type="journal article" date="2014" name="Int. J. Syst. Evol. Microbiol.">
        <title>Complete genome sequence of Corynebacterium casei LMG S-19264T (=DSM 44701T), isolated from a smear-ripened cheese.</title>
        <authorList>
            <consortium name="US DOE Joint Genome Institute (JGI-PGF)"/>
            <person name="Walter F."/>
            <person name="Albersmeier A."/>
            <person name="Kalinowski J."/>
            <person name="Ruckert C."/>
        </authorList>
    </citation>
    <scope>NUCLEOTIDE SEQUENCE</scope>
    <source>
        <strain evidence="3">CGMCC 1.15760</strain>
    </source>
</reference>
<dbReference type="Proteomes" id="UP000616608">
    <property type="component" value="Unassembled WGS sequence"/>
</dbReference>
<dbReference type="AlphaFoldDB" id="A0A917G727"/>
<evidence type="ECO:0000259" key="2">
    <source>
        <dbReference type="PROSITE" id="PS51729"/>
    </source>
</evidence>
<evidence type="ECO:0000259" key="1">
    <source>
        <dbReference type="PROSITE" id="PS51186"/>
    </source>
</evidence>
<dbReference type="InterPro" id="IPR000182">
    <property type="entry name" value="GNAT_dom"/>
</dbReference>
<dbReference type="Gene3D" id="3.40.630.30">
    <property type="match status" value="1"/>
</dbReference>
<dbReference type="PROSITE" id="PS51186">
    <property type="entry name" value="GNAT"/>
    <property type="match status" value="1"/>
</dbReference>
<feature type="domain" description="N-acetyltransferase" evidence="2">
    <location>
        <begin position="5"/>
        <end position="92"/>
    </location>
</feature>
<dbReference type="PANTHER" id="PTHR31435">
    <property type="entry name" value="PROTEIN NATD1"/>
    <property type="match status" value="1"/>
</dbReference>
<dbReference type="RefSeq" id="WP_188614872.1">
    <property type="nucleotide sequence ID" value="NZ_BMJT01000006.1"/>
</dbReference>
<name>A0A917G727_9BACI</name>
<keyword evidence="4" id="KW-1185">Reference proteome</keyword>
<dbReference type="EMBL" id="BMJT01000006">
    <property type="protein sequence ID" value="GGG25090.1"/>
    <property type="molecule type" value="Genomic_DNA"/>
</dbReference>
<dbReference type="InterPro" id="IPR031165">
    <property type="entry name" value="GNAT_YJDJ"/>
</dbReference>
<comment type="caution">
    <text evidence="3">The sequence shown here is derived from an EMBL/GenBank/DDBJ whole genome shotgun (WGS) entry which is preliminary data.</text>
</comment>
<dbReference type="InterPro" id="IPR045057">
    <property type="entry name" value="Gcn5-rel_NAT"/>
</dbReference>
<gene>
    <name evidence="3" type="ORF">GCM10007425_19590</name>
</gene>
<dbReference type="PANTHER" id="PTHR31435:SF10">
    <property type="entry name" value="BSR4717 PROTEIN"/>
    <property type="match status" value="1"/>
</dbReference>
<accession>A0A917G727</accession>
<reference evidence="3" key="2">
    <citation type="submission" date="2020-09" db="EMBL/GenBank/DDBJ databases">
        <authorList>
            <person name="Sun Q."/>
            <person name="Zhou Y."/>
        </authorList>
    </citation>
    <scope>NUCLEOTIDE SEQUENCE</scope>
    <source>
        <strain evidence="3">CGMCC 1.15760</strain>
    </source>
</reference>
<sequence>MEFTLQDKGANQFAFINEQEGKVIAEISWVQDGNIMKMDHTFVSDALRGQGVAKQLLDTAADYARKHNYKMEAICSYVVTAFKRDTYNDVKA</sequence>
<evidence type="ECO:0000313" key="3">
    <source>
        <dbReference type="EMBL" id="GGG25090.1"/>
    </source>
</evidence>